<sequence length="132" mass="14221">MDVREVIIAFNDAISRADLAALAEHVAPDHAFIDAAGNSVTGREMVLAAWRGFFAAFPGYRNRFDEIRVAGPHVMIRGISESDDPALAGPALWRAEVVDGLVTLWEVHADTAENRTRLGLDRHADAAGDDGA</sequence>
<keyword evidence="3" id="KW-1185">Reference proteome</keyword>
<reference evidence="2 3" key="1">
    <citation type="submission" date="2019-12" db="EMBL/GenBank/DDBJ databases">
        <title>Maritimibacter sp. nov. sp. isolated from sea sand.</title>
        <authorList>
            <person name="Kim J."/>
            <person name="Jeong S.E."/>
            <person name="Jung H.S."/>
            <person name="Jeon C.O."/>
        </authorList>
    </citation>
    <scope>NUCLEOTIDE SEQUENCE [LARGE SCALE GENOMIC DNA]</scope>
    <source>
        <strain evidence="2 3">DP07</strain>
    </source>
</reference>
<accession>A0A845M774</accession>
<dbReference type="Pfam" id="PF12680">
    <property type="entry name" value="SnoaL_2"/>
    <property type="match status" value="1"/>
</dbReference>
<dbReference type="Gene3D" id="3.10.450.50">
    <property type="match status" value="1"/>
</dbReference>
<name>A0A845M774_9RHOB</name>
<gene>
    <name evidence="2" type="ORF">GQE99_11225</name>
</gene>
<feature type="domain" description="SnoaL-like" evidence="1">
    <location>
        <begin position="9"/>
        <end position="103"/>
    </location>
</feature>
<dbReference type="RefSeq" id="WP_161351711.1">
    <property type="nucleotide sequence ID" value="NZ_WTUX01000012.1"/>
</dbReference>
<dbReference type="InterPro" id="IPR032710">
    <property type="entry name" value="NTF2-like_dom_sf"/>
</dbReference>
<dbReference type="SUPFAM" id="SSF54427">
    <property type="entry name" value="NTF2-like"/>
    <property type="match status" value="1"/>
</dbReference>
<dbReference type="EMBL" id="WTUX01000012">
    <property type="protein sequence ID" value="MZR13587.1"/>
    <property type="molecule type" value="Genomic_DNA"/>
</dbReference>
<evidence type="ECO:0000313" key="2">
    <source>
        <dbReference type="EMBL" id="MZR13587.1"/>
    </source>
</evidence>
<organism evidence="2 3">
    <name type="scientific">Maritimibacter harenae</name>
    <dbReference type="NCBI Taxonomy" id="2606218"/>
    <lineage>
        <taxon>Bacteria</taxon>
        <taxon>Pseudomonadati</taxon>
        <taxon>Pseudomonadota</taxon>
        <taxon>Alphaproteobacteria</taxon>
        <taxon>Rhodobacterales</taxon>
        <taxon>Roseobacteraceae</taxon>
        <taxon>Maritimibacter</taxon>
    </lineage>
</organism>
<evidence type="ECO:0000259" key="1">
    <source>
        <dbReference type="Pfam" id="PF12680"/>
    </source>
</evidence>
<proteinExistence type="predicted"/>
<comment type="caution">
    <text evidence="2">The sequence shown here is derived from an EMBL/GenBank/DDBJ whole genome shotgun (WGS) entry which is preliminary data.</text>
</comment>
<dbReference type="AlphaFoldDB" id="A0A845M774"/>
<dbReference type="InterPro" id="IPR037401">
    <property type="entry name" value="SnoaL-like"/>
</dbReference>
<protein>
    <submittedName>
        <fullName evidence="2">DUF4440 domain-containing protein</fullName>
    </submittedName>
</protein>
<evidence type="ECO:0000313" key="3">
    <source>
        <dbReference type="Proteomes" id="UP000467322"/>
    </source>
</evidence>
<dbReference type="Proteomes" id="UP000467322">
    <property type="component" value="Unassembled WGS sequence"/>
</dbReference>